<comment type="caution">
    <text evidence="3">The sequence shown here is derived from an EMBL/GenBank/DDBJ whole genome shotgun (WGS) entry which is preliminary data.</text>
</comment>
<evidence type="ECO:0000256" key="2">
    <source>
        <dbReference type="SAM" id="MobiDB-lite"/>
    </source>
</evidence>
<feature type="compositionally biased region" description="Basic and acidic residues" evidence="2">
    <location>
        <begin position="215"/>
        <end position="225"/>
    </location>
</feature>
<dbReference type="Proteomes" id="UP001265746">
    <property type="component" value="Unassembled WGS sequence"/>
</dbReference>
<dbReference type="EMBL" id="JAUJFL010000002">
    <property type="protein sequence ID" value="KAK2610659.1"/>
    <property type="molecule type" value="Genomic_DNA"/>
</dbReference>
<name>A0AAD9W5I5_PHOAM</name>
<evidence type="ECO:0000256" key="1">
    <source>
        <dbReference type="SAM" id="Coils"/>
    </source>
</evidence>
<accession>A0AAD9W5I5</accession>
<dbReference type="AlphaFoldDB" id="A0AAD9W5I5"/>
<reference evidence="3" key="1">
    <citation type="submission" date="2023-06" db="EMBL/GenBank/DDBJ databases">
        <authorList>
            <person name="Noh H."/>
        </authorList>
    </citation>
    <scope>NUCLEOTIDE SEQUENCE</scope>
    <source>
        <strain evidence="3">DUCC20226</strain>
    </source>
</reference>
<evidence type="ECO:0000313" key="3">
    <source>
        <dbReference type="EMBL" id="KAK2610659.1"/>
    </source>
</evidence>
<sequence length="376" mass="43253">MAQFEPTAMAETVSKFLLTAREKSEHSRLAKRFDEEISSLRDTIADLQHRLAIQEGRPASDNSAAVKRHEEDIKGLQDTFDSQQCRFDKIAARISQIEADNTKLLEENTDIFAELRHIESLLMIAGMSRLTARAQHQGENSRPLISRQLATKQGELQRPPLRNLIPQDVYGQQLLPRQEAEEETGFSSPRGYSLDRAHQQVRSLEQPRLRGVKRSRIDDAAEPSRRNLPAQGLDNTLGSEKPHNPDTHQMERSGEINAHGEVPNRKEKKLTREQAPAEARVRAFADHYHSMRREFPEHRHKKDQRPFIWRFIDGVEDQELSRWLQECLKENLPKKVHQAKRPARRAGGRIVALNRDVTWEEVRDVLKTTPLPALSD</sequence>
<feature type="region of interest" description="Disordered" evidence="2">
    <location>
        <begin position="177"/>
        <end position="278"/>
    </location>
</feature>
<keyword evidence="4" id="KW-1185">Reference proteome</keyword>
<keyword evidence="1" id="KW-0175">Coiled coil</keyword>
<protein>
    <submittedName>
        <fullName evidence="3">Uncharacterized protein</fullName>
    </submittedName>
</protein>
<organism evidence="3 4">
    <name type="scientific">Phomopsis amygdali</name>
    <name type="common">Fusicoccum amygdali</name>
    <dbReference type="NCBI Taxonomy" id="1214568"/>
    <lineage>
        <taxon>Eukaryota</taxon>
        <taxon>Fungi</taxon>
        <taxon>Dikarya</taxon>
        <taxon>Ascomycota</taxon>
        <taxon>Pezizomycotina</taxon>
        <taxon>Sordariomycetes</taxon>
        <taxon>Sordariomycetidae</taxon>
        <taxon>Diaporthales</taxon>
        <taxon>Diaporthaceae</taxon>
        <taxon>Diaporthe</taxon>
    </lineage>
</organism>
<feature type="compositionally biased region" description="Basic and acidic residues" evidence="2">
    <location>
        <begin position="240"/>
        <end position="254"/>
    </location>
</feature>
<proteinExistence type="predicted"/>
<gene>
    <name evidence="3" type="ORF">N8I77_004071</name>
</gene>
<evidence type="ECO:0000313" key="4">
    <source>
        <dbReference type="Proteomes" id="UP001265746"/>
    </source>
</evidence>
<feature type="coiled-coil region" evidence="1">
    <location>
        <begin position="30"/>
        <end position="86"/>
    </location>
</feature>